<sequence>MHEQSTGDDFSNPEVIVTTYGDKRLGCLVDWPCRFEQAWDGPTFVVIRPAATDEQLQKVSDRFGIDIEELRTFRATKAK</sequence>
<dbReference type="AlphaFoldDB" id="A0A494XLT5"/>
<organism evidence="1 2">
    <name type="scientific">Trinickia fusca</name>
    <dbReference type="NCBI Taxonomy" id="2419777"/>
    <lineage>
        <taxon>Bacteria</taxon>
        <taxon>Pseudomonadati</taxon>
        <taxon>Pseudomonadota</taxon>
        <taxon>Betaproteobacteria</taxon>
        <taxon>Burkholderiales</taxon>
        <taxon>Burkholderiaceae</taxon>
        <taxon>Trinickia</taxon>
    </lineage>
</organism>
<evidence type="ECO:0000313" key="1">
    <source>
        <dbReference type="EMBL" id="RKP50722.1"/>
    </source>
</evidence>
<protein>
    <submittedName>
        <fullName evidence="1">Uncharacterized protein</fullName>
    </submittedName>
</protein>
<reference evidence="1 2" key="1">
    <citation type="submission" date="2018-10" db="EMBL/GenBank/DDBJ databases">
        <title>Paraburkholderia sp. 7MK8-2, isolated from soil.</title>
        <authorList>
            <person name="Gao Z.-H."/>
            <person name="Qiu L.-H."/>
        </authorList>
    </citation>
    <scope>NUCLEOTIDE SEQUENCE [LARGE SCALE GENOMIC DNA]</scope>
    <source>
        <strain evidence="1 2">7MK8-2</strain>
    </source>
</reference>
<keyword evidence="2" id="KW-1185">Reference proteome</keyword>
<name>A0A494XLT5_9BURK</name>
<dbReference type="Proteomes" id="UP000280434">
    <property type="component" value="Unassembled WGS sequence"/>
</dbReference>
<evidence type="ECO:0000313" key="2">
    <source>
        <dbReference type="Proteomes" id="UP000280434"/>
    </source>
</evidence>
<accession>A0A494XLT5</accession>
<proteinExistence type="predicted"/>
<comment type="caution">
    <text evidence="1">The sequence shown here is derived from an EMBL/GenBank/DDBJ whole genome shotgun (WGS) entry which is preliminary data.</text>
</comment>
<gene>
    <name evidence="1" type="ORF">D7S89_06455</name>
</gene>
<dbReference type="EMBL" id="RBZV01000002">
    <property type="protein sequence ID" value="RKP50722.1"/>
    <property type="molecule type" value="Genomic_DNA"/>
</dbReference>
<dbReference type="RefSeq" id="WP_121276748.1">
    <property type="nucleotide sequence ID" value="NZ_RBZV01000002.1"/>
</dbReference>